<evidence type="ECO:0000256" key="1">
    <source>
        <dbReference type="SAM" id="Phobius"/>
    </source>
</evidence>
<dbReference type="EMBL" id="JAEQNA010000002">
    <property type="protein sequence ID" value="MBL0420303.1"/>
    <property type="molecule type" value="Genomic_DNA"/>
</dbReference>
<keyword evidence="3" id="KW-1185">Reference proteome</keyword>
<feature type="transmembrane region" description="Helical" evidence="1">
    <location>
        <begin position="28"/>
        <end position="48"/>
    </location>
</feature>
<name>A0A936ZN13_9BURK</name>
<evidence type="ECO:0000313" key="2">
    <source>
        <dbReference type="EMBL" id="MBL0420303.1"/>
    </source>
</evidence>
<keyword evidence="1" id="KW-1133">Transmembrane helix</keyword>
<dbReference type="NCBIfam" id="TIGR04438">
    <property type="entry name" value="small_Trp_rich"/>
    <property type="match status" value="1"/>
</dbReference>
<dbReference type="AlphaFoldDB" id="A0A936ZN13"/>
<dbReference type="Proteomes" id="UP000613011">
    <property type="component" value="Unassembled WGS sequence"/>
</dbReference>
<proteinExistence type="predicted"/>
<dbReference type="RefSeq" id="WP_201683390.1">
    <property type="nucleotide sequence ID" value="NZ_JAEQNA010000002.1"/>
</dbReference>
<accession>A0A936ZN13</accession>
<keyword evidence="1" id="KW-0812">Transmembrane</keyword>
<organism evidence="2 3">
    <name type="scientific">Ramlibacter aurantiacus</name>
    <dbReference type="NCBI Taxonomy" id="2801330"/>
    <lineage>
        <taxon>Bacteria</taxon>
        <taxon>Pseudomonadati</taxon>
        <taxon>Pseudomonadota</taxon>
        <taxon>Betaproteobacteria</taxon>
        <taxon>Burkholderiales</taxon>
        <taxon>Comamonadaceae</taxon>
        <taxon>Ramlibacter</taxon>
    </lineage>
</organism>
<dbReference type="InterPro" id="IPR031044">
    <property type="entry name" value="Small_Trp_rich"/>
</dbReference>
<reference evidence="2" key="1">
    <citation type="submission" date="2021-01" db="EMBL/GenBank/DDBJ databases">
        <title>Ramlibacter sp. strain AW1 16S ribosomal RNA gene Genome sequencing and assembly.</title>
        <authorList>
            <person name="Kang M."/>
        </authorList>
    </citation>
    <scope>NUCLEOTIDE SEQUENCE</scope>
    <source>
        <strain evidence="2">AW1</strain>
    </source>
</reference>
<comment type="caution">
    <text evidence="2">The sequence shown here is derived from an EMBL/GenBank/DDBJ whole genome shotgun (WGS) entry which is preliminary data.</text>
</comment>
<keyword evidence="1" id="KW-0472">Membrane</keyword>
<protein>
    <submittedName>
        <fullName evidence="2">TIGR04438 family Trp-rich protein</fullName>
    </submittedName>
</protein>
<evidence type="ECO:0000313" key="3">
    <source>
        <dbReference type="Proteomes" id="UP000613011"/>
    </source>
</evidence>
<gene>
    <name evidence="2" type="ORF">JI739_08100</name>
</gene>
<sequence>MYLLGLGILLMVLKLLGAAPVADWSWWGVLLPFPLASLWWTVADLTGYTKRRAAERELQRRLRQMRRHLAQQQKSFR</sequence>